<gene>
    <name evidence="2" type="ORF">FHS40_002917</name>
</gene>
<protein>
    <recommendedName>
        <fullName evidence="4">Secreted protein</fullName>
    </recommendedName>
</protein>
<evidence type="ECO:0000313" key="3">
    <source>
        <dbReference type="Proteomes" id="UP000549009"/>
    </source>
</evidence>
<evidence type="ECO:0000256" key="1">
    <source>
        <dbReference type="SAM" id="SignalP"/>
    </source>
</evidence>
<keyword evidence="1" id="KW-0732">Signal</keyword>
<reference evidence="2 3" key="1">
    <citation type="submission" date="2020-08" db="EMBL/GenBank/DDBJ databases">
        <title>Genomic Encyclopedia of Type Strains, Phase III (KMG-III): the genomes of soil and plant-associated and newly described type strains.</title>
        <authorList>
            <person name="Whitman W."/>
        </authorList>
    </citation>
    <scope>NUCLEOTIDE SEQUENCE [LARGE SCALE GENOMIC DNA]</scope>
    <source>
        <strain evidence="2 3">CECT 3146</strain>
    </source>
</reference>
<keyword evidence="3" id="KW-1185">Reference proteome</keyword>
<dbReference type="RefSeq" id="WP_150512106.1">
    <property type="nucleotide sequence ID" value="NZ_BMSQ01000005.1"/>
</dbReference>
<dbReference type="OrthoDB" id="4314950at2"/>
<accession>A0A7W8EUP1</accession>
<organism evidence="2 3">
    <name type="scientific">Streptomyces spectabilis</name>
    <dbReference type="NCBI Taxonomy" id="68270"/>
    <lineage>
        <taxon>Bacteria</taxon>
        <taxon>Bacillati</taxon>
        <taxon>Actinomycetota</taxon>
        <taxon>Actinomycetes</taxon>
        <taxon>Kitasatosporales</taxon>
        <taxon>Streptomycetaceae</taxon>
        <taxon>Streptomyces</taxon>
    </lineage>
</organism>
<comment type="caution">
    <text evidence="2">The sequence shown here is derived from an EMBL/GenBank/DDBJ whole genome shotgun (WGS) entry which is preliminary data.</text>
</comment>
<dbReference type="AlphaFoldDB" id="A0A7W8EUP1"/>
<evidence type="ECO:0000313" key="2">
    <source>
        <dbReference type="EMBL" id="MBB5103855.1"/>
    </source>
</evidence>
<feature type="signal peptide" evidence="1">
    <location>
        <begin position="1"/>
        <end position="28"/>
    </location>
</feature>
<dbReference type="EMBL" id="JACHJD010000004">
    <property type="protein sequence ID" value="MBB5103855.1"/>
    <property type="molecule type" value="Genomic_DNA"/>
</dbReference>
<proteinExistence type="predicted"/>
<name>A0A7W8EUP1_STRST</name>
<sequence>MFKRSQAAAGIACVASAMVVIAAGTANAADKSVTVKHGGTAVGFMRHNDGGDVFQVFDIHTDGHGVRGSLLDVNQRVLATQYVGGGSGDIKQFTYDVKAGKTYFMKVCTFDGAGDTTPIDCERAELHE</sequence>
<dbReference type="Proteomes" id="UP000549009">
    <property type="component" value="Unassembled WGS sequence"/>
</dbReference>
<evidence type="ECO:0008006" key="4">
    <source>
        <dbReference type="Google" id="ProtNLM"/>
    </source>
</evidence>
<feature type="chain" id="PRO_5030693074" description="Secreted protein" evidence="1">
    <location>
        <begin position="29"/>
        <end position="128"/>
    </location>
</feature>